<dbReference type="GO" id="GO:0004386">
    <property type="term" value="F:helicase activity"/>
    <property type="evidence" value="ECO:0007669"/>
    <property type="project" value="UniProtKB-KW"/>
</dbReference>
<accession>A0A7Z0QP42</accession>
<organism evidence="2 3">
    <name type="scientific">Luteimonas deserti</name>
    <dbReference type="NCBI Taxonomy" id="2752306"/>
    <lineage>
        <taxon>Bacteria</taxon>
        <taxon>Pseudomonadati</taxon>
        <taxon>Pseudomonadota</taxon>
        <taxon>Gammaproteobacteria</taxon>
        <taxon>Lysobacterales</taxon>
        <taxon>Lysobacteraceae</taxon>
        <taxon>Luteimonas</taxon>
    </lineage>
</organism>
<proteinExistence type="predicted"/>
<dbReference type="Pfam" id="PF12300">
    <property type="entry name" value="RhlB"/>
    <property type="match status" value="1"/>
</dbReference>
<keyword evidence="3" id="KW-1185">Reference proteome</keyword>
<feature type="compositionally biased region" description="Low complexity" evidence="1">
    <location>
        <begin position="101"/>
        <end position="116"/>
    </location>
</feature>
<keyword evidence="2" id="KW-0067">ATP-binding</keyword>
<dbReference type="AlphaFoldDB" id="A0A7Z0QP42"/>
<feature type="compositionally biased region" description="Low complexity" evidence="1">
    <location>
        <begin position="12"/>
        <end position="40"/>
    </location>
</feature>
<evidence type="ECO:0000313" key="2">
    <source>
        <dbReference type="EMBL" id="NYZ61709.1"/>
    </source>
</evidence>
<evidence type="ECO:0000256" key="1">
    <source>
        <dbReference type="SAM" id="MobiDB-lite"/>
    </source>
</evidence>
<dbReference type="RefSeq" id="WP_180543551.1">
    <property type="nucleotide sequence ID" value="NZ_JACCJZ010000008.1"/>
</dbReference>
<dbReference type="Proteomes" id="UP000589896">
    <property type="component" value="Unassembled WGS sequence"/>
</dbReference>
<feature type="compositionally biased region" description="Basic residues" evidence="1">
    <location>
        <begin position="48"/>
        <end position="57"/>
    </location>
</feature>
<dbReference type="EMBL" id="JACCJZ010000008">
    <property type="protein sequence ID" value="NYZ61709.1"/>
    <property type="molecule type" value="Genomic_DNA"/>
</dbReference>
<gene>
    <name evidence="2" type="primary">rhlB</name>
    <name evidence="2" type="ORF">H0E82_02880</name>
</gene>
<name>A0A7Z0QP42_9GAMM</name>
<feature type="region of interest" description="Disordered" evidence="1">
    <location>
        <begin position="1"/>
        <end position="136"/>
    </location>
</feature>
<dbReference type="GO" id="GO:0016817">
    <property type="term" value="F:hydrolase activity, acting on acid anhydrides"/>
    <property type="evidence" value="ECO:0007669"/>
    <property type="project" value="InterPro"/>
</dbReference>
<feature type="non-terminal residue" evidence="2">
    <location>
        <position position="1"/>
    </location>
</feature>
<sequence>GPRKPRSPAGKPVVEAAAPAAPVVETPAPVIDAAGAVAAAMPDESRPPRKRRRRRGGKKIEGAEAASTQGNGAGQAKAPAVSSGGPPRSGAAQGPREVRPTARPAPAAPAGQEAAPSLFSRIGRGLRRLVSGGDAR</sequence>
<reference evidence="2 3" key="1">
    <citation type="submission" date="2020-07" db="EMBL/GenBank/DDBJ databases">
        <title>isolation of Luteimonas sp. SJ-16.</title>
        <authorList>
            <person name="Huang X.-X."/>
            <person name="Xu L."/>
            <person name="Sun J.-Q."/>
        </authorList>
    </citation>
    <scope>NUCLEOTIDE SEQUENCE [LARGE SCALE GENOMIC DNA]</scope>
    <source>
        <strain evidence="2 3">SJ-16</strain>
    </source>
</reference>
<keyword evidence="2" id="KW-0378">Hydrolase</keyword>
<comment type="caution">
    <text evidence="2">The sequence shown here is derived from an EMBL/GenBank/DDBJ whole genome shotgun (WGS) entry which is preliminary data.</text>
</comment>
<keyword evidence="2" id="KW-0547">Nucleotide-binding</keyword>
<evidence type="ECO:0000313" key="3">
    <source>
        <dbReference type="Proteomes" id="UP000589896"/>
    </source>
</evidence>
<keyword evidence="2" id="KW-0347">Helicase</keyword>
<dbReference type="InterPro" id="IPR022077">
    <property type="entry name" value="RhlB"/>
</dbReference>
<protein>
    <submittedName>
        <fullName evidence="2">ATP-dependent RNA helicase RhlB</fullName>
    </submittedName>
</protein>